<dbReference type="RefSeq" id="XP_062736637.1">
    <property type="nucleotide sequence ID" value="XM_062873583.1"/>
</dbReference>
<keyword evidence="2" id="KW-0812">Transmembrane</keyword>
<keyword evidence="2" id="KW-1133">Transmembrane helix</keyword>
<evidence type="ECO:0000256" key="1">
    <source>
        <dbReference type="SAM" id="MobiDB-lite"/>
    </source>
</evidence>
<sequence length="142" mass="15888">MAPPSQDHNLNTFQPHPGNSLEVKTMQRDRNIREAAPSENVPPYEAVPVYQNSIPLESRSPHPFYHVDLESNNHPVETNNNPTATRRTLTVRVFAPRTETVEEEEERKMRAMGLMLAFLTILGITLAVATIVGIPSFGIGKM</sequence>
<keyword evidence="2" id="KW-0472">Membrane</keyword>
<accession>A0ABR0FVF2</accession>
<keyword evidence="4" id="KW-1185">Reference proteome</keyword>
<evidence type="ECO:0000313" key="3">
    <source>
        <dbReference type="EMBL" id="KAK4647661.1"/>
    </source>
</evidence>
<evidence type="ECO:0000313" key="4">
    <source>
        <dbReference type="Proteomes" id="UP001322138"/>
    </source>
</evidence>
<dbReference type="EMBL" id="JAFFGZ010000001">
    <property type="protein sequence ID" value="KAK4647661.1"/>
    <property type="molecule type" value="Genomic_DNA"/>
</dbReference>
<feature type="compositionally biased region" description="Polar residues" evidence="1">
    <location>
        <begin position="1"/>
        <end position="14"/>
    </location>
</feature>
<feature type="region of interest" description="Disordered" evidence="1">
    <location>
        <begin position="1"/>
        <end position="22"/>
    </location>
</feature>
<name>A0ABR0FVF2_9PEZI</name>
<evidence type="ECO:0000256" key="2">
    <source>
        <dbReference type="SAM" id="Phobius"/>
    </source>
</evidence>
<dbReference type="GeneID" id="87893065"/>
<dbReference type="Proteomes" id="UP001322138">
    <property type="component" value="Unassembled WGS sequence"/>
</dbReference>
<gene>
    <name evidence="3" type="ORF">QC761_103385</name>
</gene>
<organism evidence="3 4">
    <name type="scientific">Podospora bellae-mahoneyi</name>
    <dbReference type="NCBI Taxonomy" id="2093777"/>
    <lineage>
        <taxon>Eukaryota</taxon>
        <taxon>Fungi</taxon>
        <taxon>Dikarya</taxon>
        <taxon>Ascomycota</taxon>
        <taxon>Pezizomycotina</taxon>
        <taxon>Sordariomycetes</taxon>
        <taxon>Sordariomycetidae</taxon>
        <taxon>Sordariales</taxon>
        <taxon>Podosporaceae</taxon>
        <taxon>Podospora</taxon>
    </lineage>
</organism>
<reference evidence="3 4" key="1">
    <citation type="journal article" date="2023" name="bioRxiv">
        <title>High-quality genome assemblies of four members of thePodospora anserinaspecies complex.</title>
        <authorList>
            <person name="Ament-Velasquez S.L."/>
            <person name="Vogan A.A."/>
            <person name="Wallerman O."/>
            <person name="Hartmann F."/>
            <person name="Gautier V."/>
            <person name="Silar P."/>
            <person name="Giraud T."/>
            <person name="Johannesson H."/>
        </authorList>
    </citation>
    <scope>NUCLEOTIDE SEQUENCE [LARGE SCALE GENOMIC DNA]</scope>
    <source>
        <strain evidence="3 4">CBS 112042</strain>
    </source>
</reference>
<comment type="caution">
    <text evidence="3">The sequence shown here is derived from an EMBL/GenBank/DDBJ whole genome shotgun (WGS) entry which is preliminary data.</text>
</comment>
<proteinExistence type="predicted"/>
<feature type="transmembrane region" description="Helical" evidence="2">
    <location>
        <begin position="114"/>
        <end position="139"/>
    </location>
</feature>
<protein>
    <submittedName>
        <fullName evidence="3">Uncharacterized protein</fullName>
    </submittedName>
</protein>